<protein>
    <submittedName>
        <fullName evidence="2">Uncharacterized protein</fullName>
    </submittedName>
</protein>
<feature type="compositionally biased region" description="Polar residues" evidence="1">
    <location>
        <begin position="607"/>
        <end position="622"/>
    </location>
</feature>
<keyword evidence="3" id="KW-1185">Reference proteome</keyword>
<gene>
    <name evidence="2" type="ORF">AMS68_004648</name>
</gene>
<sequence>MANWSNSQQGGGPDNNNNNNPIPFDPLELLDANFEPDAFQGPLIPETLHLHEDHNAGNENNTAFALDPALLQAPPMQFSAPSTSGFGQRNTFGDNQPGFDLSPHQRYMNPMRNTQMPPRPVSRGQLAQNQAQATFSGHIAGRRLDQTVFNLASNDLQSQRHGPQYIPPQQQMLSSPQQAQYSTGTRSSMMSPNSGNQVSGSFRGEWLSPNPYTTQQPHSNQVSPYFTQNTPPEGYERASWSAEYSAAMADDTTSLNLNHLHGIEAHEHQASIEPAAGIRATEQRRKCIEEKCNKFVAKKSSEERCSRCHAGYIKRQTEVVEYQLDGTMDFNKAYSIIFPVQEPIQPKDGSPQMQEHWRKDFERNNTVEGFRFWQETLLRAINRPYIVTDDEARELGRSDGQHKAYVKNQRTWINKHFDQKAQYNDDKINARLVVFLENVKTLYTGGVFTYDEGGDNNGYNNDRSLTFTDRMNRICDMLSLDKRACTDLVEGRGSLAFLRDPHAYEKRKQDNVSSNDKKAAQRKLGEGAVKLLLQGDEDPENVEAGIKDQQDYDPPHGQGHNPSQTSPGAHDLHKSLSSPISPHPSHLIPDPPRGTKRKRTRKAAAQPKQSVVTTQQTIQHQPTVPAGQDPPAALLGAVHSSPWHDHAALGRSGLTPQHVHGRIMPPQQQGLGMSNAPPAAQAFEAAYQGASGAGIGNTGFPGHAPTSDDYHQSENAYGTSHYNPGS</sequence>
<dbReference type="Proteomes" id="UP000503462">
    <property type="component" value="Chromosome 3"/>
</dbReference>
<evidence type="ECO:0000313" key="3">
    <source>
        <dbReference type="Proteomes" id="UP000503462"/>
    </source>
</evidence>
<feature type="region of interest" description="Disordered" evidence="1">
    <location>
        <begin position="546"/>
        <end position="675"/>
    </location>
</feature>
<evidence type="ECO:0000313" key="2">
    <source>
        <dbReference type="EMBL" id="QIW99130.1"/>
    </source>
</evidence>
<feature type="region of interest" description="Disordered" evidence="1">
    <location>
        <begin position="1"/>
        <end position="28"/>
    </location>
</feature>
<evidence type="ECO:0000256" key="1">
    <source>
        <dbReference type="SAM" id="MobiDB-lite"/>
    </source>
</evidence>
<proteinExistence type="predicted"/>
<accession>A0A6H0XWU4</accession>
<reference evidence="2 3" key="1">
    <citation type="journal article" date="2016" name="Sci. Rep.">
        <title>Peltaster fructicola genome reveals evolution from an invasive phytopathogen to an ectophytic parasite.</title>
        <authorList>
            <person name="Xu C."/>
            <person name="Chen H."/>
            <person name="Gleason M.L."/>
            <person name="Xu J.R."/>
            <person name="Liu H."/>
            <person name="Zhang R."/>
            <person name="Sun G."/>
        </authorList>
    </citation>
    <scope>NUCLEOTIDE SEQUENCE [LARGE SCALE GENOMIC DNA]</scope>
    <source>
        <strain evidence="2 3">LNHT1506</strain>
    </source>
</reference>
<dbReference type="AlphaFoldDB" id="A0A6H0XWU4"/>
<feature type="region of interest" description="Disordered" evidence="1">
    <location>
        <begin position="691"/>
        <end position="726"/>
    </location>
</feature>
<organism evidence="2 3">
    <name type="scientific">Peltaster fructicola</name>
    <dbReference type="NCBI Taxonomy" id="286661"/>
    <lineage>
        <taxon>Eukaryota</taxon>
        <taxon>Fungi</taxon>
        <taxon>Dikarya</taxon>
        <taxon>Ascomycota</taxon>
        <taxon>Pezizomycotina</taxon>
        <taxon>Dothideomycetes</taxon>
        <taxon>Dothideomycetes incertae sedis</taxon>
        <taxon>Peltaster</taxon>
    </lineage>
</organism>
<dbReference type="EMBL" id="CP051141">
    <property type="protein sequence ID" value="QIW99130.1"/>
    <property type="molecule type" value="Genomic_DNA"/>
</dbReference>
<feature type="compositionally biased region" description="Polar residues" evidence="1">
    <location>
        <begin position="713"/>
        <end position="726"/>
    </location>
</feature>
<feature type="compositionally biased region" description="Low complexity" evidence="1">
    <location>
        <begin position="575"/>
        <end position="588"/>
    </location>
</feature>
<name>A0A6H0XWU4_9PEZI</name>